<keyword evidence="5" id="KW-1185">Reference proteome</keyword>
<keyword evidence="4" id="KW-0808">Transferase</keyword>
<dbReference type="InterPro" id="IPR001460">
    <property type="entry name" value="PCN-bd_Tpept"/>
</dbReference>
<keyword evidence="1" id="KW-0812">Transmembrane</keyword>
<dbReference type="Proteomes" id="UP000184088">
    <property type="component" value="Unassembled WGS sequence"/>
</dbReference>
<dbReference type="Pfam" id="PF00905">
    <property type="entry name" value="Transpeptidase"/>
    <property type="match status" value="1"/>
</dbReference>
<dbReference type="InterPro" id="IPR050515">
    <property type="entry name" value="Beta-lactam/transpept"/>
</dbReference>
<keyword evidence="1" id="KW-1133">Transmembrane helix</keyword>
<dbReference type="GO" id="GO:0005886">
    <property type="term" value="C:plasma membrane"/>
    <property type="evidence" value="ECO:0007669"/>
    <property type="project" value="TreeGrafter"/>
</dbReference>
<dbReference type="AlphaFoldDB" id="A0A1M5B1D7"/>
<protein>
    <submittedName>
        <fullName evidence="4">Peptidoglycan glycosyltransferase</fullName>
    </submittedName>
</protein>
<dbReference type="Pfam" id="PF21922">
    <property type="entry name" value="PBP_dimer_2"/>
    <property type="match status" value="1"/>
</dbReference>
<evidence type="ECO:0000259" key="2">
    <source>
        <dbReference type="Pfam" id="PF00905"/>
    </source>
</evidence>
<evidence type="ECO:0000313" key="4">
    <source>
        <dbReference type="EMBL" id="SHF36269.1"/>
    </source>
</evidence>
<evidence type="ECO:0000313" key="5">
    <source>
        <dbReference type="Proteomes" id="UP000184088"/>
    </source>
</evidence>
<dbReference type="GO" id="GO:0071555">
    <property type="term" value="P:cell wall organization"/>
    <property type="evidence" value="ECO:0007669"/>
    <property type="project" value="TreeGrafter"/>
</dbReference>
<dbReference type="GO" id="GO:0016740">
    <property type="term" value="F:transferase activity"/>
    <property type="evidence" value="ECO:0007669"/>
    <property type="project" value="UniProtKB-KW"/>
</dbReference>
<organism evidence="4 5">
    <name type="scientific">Caldanaerobius fijiensis DSM 17918</name>
    <dbReference type="NCBI Taxonomy" id="1121256"/>
    <lineage>
        <taxon>Bacteria</taxon>
        <taxon>Bacillati</taxon>
        <taxon>Bacillota</taxon>
        <taxon>Clostridia</taxon>
        <taxon>Thermoanaerobacterales</taxon>
        <taxon>Thermoanaerobacteraceae</taxon>
        <taxon>Caldanaerobius</taxon>
    </lineage>
</organism>
<dbReference type="Gene3D" id="3.40.710.10">
    <property type="entry name" value="DD-peptidase/beta-lactamase superfamily"/>
    <property type="match status" value="1"/>
</dbReference>
<dbReference type="SUPFAM" id="SSF56519">
    <property type="entry name" value="Penicillin binding protein dimerisation domain"/>
    <property type="match status" value="1"/>
</dbReference>
<dbReference type="EMBL" id="FQVH01000019">
    <property type="protein sequence ID" value="SHF36269.1"/>
    <property type="molecule type" value="Genomic_DNA"/>
</dbReference>
<feature type="domain" description="Penicillin-binding protein transpeptidase" evidence="2">
    <location>
        <begin position="158"/>
        <end position="463"/>
    </location>
</feature>
<sequence>MLNTNKNIKVVFGILSIMFLSLIAYLSYFEVSYAPRLLSNPYNTRALIEERKVKKGSIFDRNGKVLAYSVKGNDDYWNVVYPDGRIFSPVVGYRSLRYGNMGLEAYYNRVLLGLGSNRPIDVLRSEILGRSKIGDNLKLTLDADLQKIAYNSLGNNRGAVVAMDPKTGAILALVSKPTFDPNTIDQDWKQLNSDPNSPLLNRALNGLYAPGSTFKIVTASAALKYVTDIKDKIYTCKGYVVVNGNKISDYQGEAHGNLNIKQAFTVSCNTTFVKIGLDVGKSNMMKMAEAFGFNRDVNFDLPVTRSTFPPFKLFSDNVELAERSIGQGEVQVTPLQMAMITSAIANNGVMMQPYLVSEVITSDGRVVQRTSPQVYLTPVTPDIAAVIKDMMISVVNSGTGTAAGINGIQVAGKTGTAQTGKKEDDAWFVGFAPAENPQIVVAVIVEHGGAGGIAAAPIARDVISAYLRR</sequence>
<dbReference type="STRING" id="1121256.SAMN02746089_01770"/>
<feature type="transmembrane region" description="Helical" evidence="1">
    <location>
        <begin position="7"/>
        <end position="28"/>
    </location>
</feature>
<dbReference type="InterPro" id="IPR036138">
    <property type="entry name" value="PBP_dimer_sf"/>
</dbReference>
<accession>A0A1M5B1D7</accession>
<evidence type="ECO:0000256" key="1">
    <source>
        <dbReference type="SAM" id="Phobius"/>
    </source>
</evidence>
<dbReference type="SUPFAM" id="SSF56601">
    <property type="entry name" value="beta-lactamase/transpeptidase-like"/>
    <property type="match status" value="1"/>
</dbReference>
<dbReference type="InterPro" id="IPR012338">
    <property type="entry name" value="Beta-lactam/transpept-like"/>
</dbReference>
<dbReference type="OrthoDB" id="9804124at2"/>
<dbReference type="GO" id="GO:0071972">
    <property type="term" value="F:peptidoglycan L,D-transpeptidase activity"/>
    <property type="evidence" value="ECO:0007669"/>
    <property type="project" value="TreeGrafter"/>
</dbReference>
<reference evidence="4 5" key="1">
    <citation type="submission" date="2016-11" db="EMBL/GenBank/DDBJ databases">
        <authorList>
            <person name="Jaros S."/>
            <person name="Januszkiewicz K."/>
            <person name="Wedrychowicz H."/>
        </authorList>
    </citation>
    <scope>NUCLEOTIDE SEQUENCE [LARGE SCALE GENOMIC DNA]</scope>
    <source>
        <strain evidence="4 5">DSM 17918</strain>
    </source>
</reference>
<dbReference type="InterPro" id="IPR054120">
    <property type="entry name" value="PBPA_dimer"/>
</dbReference>
<keyword evidence="1" id="KW-0472">Membrane</keyword>
<feature type="domain" description="Penicillin binding protein A dimerisation" evidence="3">
    <location>
        <begin position="56"/>
        <end position="136"/>
    </location>
</feature>
<proteinExistence type="predicted"/>
<dbReference type="Gene3D" id="3.90.1310.10">
    <property type="entry name" value="Penicillin-binding protein 2a (Domain 2)"/>
    <property type="match status" value="1"/>
</dbReference>
<dbReference type="GO" id="GO:0008658">
    <property type="term" value="F:penicillin binding"/>
    <property type="evidence" value="ECO:0007669"/>
    <property type="project" value="InterPro"/>
</dbReference>
<gene>
    <name evidence="4" type="ORF">SAMN02746089_01770</name>
</gene>
<dbReference type="PANTHER" id="PTHR30627">
    <property type="entry name" value="PEPTIDOGLYCAN D,D-TRANSPEPTIDASE"/>
    <property type="match status" value="1"/>
</dbReference>
<dbReference type="PANTHER" id="PTHR30627:SF24">
    <property type="entry name" value="PENICILLIN-BINDING PROTEIN 4B"/>
    <property type="match status" value="1"/>
</dbReference>
<name>A0A1M5B1D7_9THEO</name>
<evidence type="ECO:0000259" key="3">
    <source>
        <dbReference type="Pfam" id="PF21922"/>
    </source>
</evidence>